<dbReference type="Gene3D" id="3.30.9.10">
    <property type="entry name" value="D-Amino Acid Oxidase, subunit A, domain 2"/>
    <property type="match status" value="1"/>
</dbReference>
<evidence type="ECO:0000259" key="8">
    <source>
        <dbReference type="Pfam" id="PF01266"/>
    </source>
</evidence>
<keyword evidence="6" id="KW-0560">Oxidoreductase</keyword>
<evidence type="ECO:0000256" key="2">
    <source>
        <dbReference type="ARBA" id="ARBA00010989"/>
    </source>
</evidence>
<comment type="cofactor">
    <cofactor evidence="1">
        <name>FAD</name>
        <dbReference type="ChEBI" id="CHEBI:57692"/>
    </cofactor>
</comment>
<evidence type="ECO:0000256" key="7">
    <source>
        <dbReference type="ARBA" id="ARBA00052742"/>
    </source>
</evidence>
<evidence type="ECO:0000256" key="4">
    <source>
        <dbReference type="ARBA" id="ARBA00022630"/>
    </source>
</evidence>
<gene>
    <name evidence="9" type="ORF">OLC1_LOCUS17283</name>
</gene>
<evidence type="ECO:0000256" key="3">
    <source>
        <dbReference type="ARBA" id="ARBA00012769"/>
    </source>
</evidence>
<keyword evidence="4" id="KW-0285">Flavoprotein</keyword>
<keyword evidence="10" id="KW-1185">Reference proteome</keyword>
<comment type="similarity">
    <text evidence="2">Belongs to the MSOX/MTOX family.</text>
</comment>
<dbReference type="FunFam" id="3.50.50.60:FF:000189">
    <property type="entry name" value="Monomeric sarcosine oxidase"/>
    <property type="match status" value="1"/>
</dbReference>
<dbReference type="SUPFAM" id="SSF51905">
    <property type="entry name" value="FAD/NAD(P)-binding domain"/>
    <property type="match status" value="1"/>
</dbReference>
<dbReference type="Pfam" id="PF01266">
    <property type="entry name" value="DAO"/>
    <property type="match status" value="1"/>
</dbReference>
<name>A0AAV1DNE0_OLDCO</name>
<dbReference type="Gene3D" id="3.50.50.60">
    <property type="entry name" value="FAD/NAD(P)-binding domain"/>
    <property type="match status" value="1"/>
</dbReference>
<evidence type="ECO:0000313" key="9">
    <source>
        <dbReference type="EMBL" id="CAI9109362.1"/>
    </source>
</evidence>
<comment type="catalytic activity">
    <reaction evidence="7">
        <text>sarcosine + O2 + H2O = formaldehyde + glycine + H2O2</text>
        <dbReference type="Rhea" id="RHEA:13313"/>
        <dbReference type="ChEBI" id="CHEBI:15377"/>
        <dbReference type="ChEBI" id="CHEBI:15379"/>
        <dbReference type="ChEBI" id="CHEBI:16240"/>
        <dbReference type="ChEBI" id="CHEBI:16842"/>
        <dbReference type="ChEBI" id="CHEBI:57305"/>
        <dbReference type="ChEBI" id="CHEBI:57433"/>
        <dbReference type="EC" id="1.5.3.1"/>
    </reaction>
</comment>
<protein>
    <recommendedName>
        <fullName evidence="3">sarcosine oxidasee (formaldehyde-forming)</fullName>
        <ecNumber evidence="3">1.5.3.1</ecNumber>
    </recommendedName>
</protein>
<proteinExistence type="inferred from homology"/>
<dbReference type="PANTHER" id="PTHR10961:SF7">
    <property type="entry name" value="FAD DEPENDENT OXIDOREDUCTASE DOMAIN-CONTAINING PROTEIN"/>
    <property type="match status" value="1"/>
</dbReference>
<feature type="domain" description="FAD dependent oxidoreductase" evidence="8">
    <location>
        <begin position="10"/>
        <end position="375"/>
    </location>
</feature>
<evidence type="ECO:0000313" key="10">
    <source>
        <dbReference type="Proteomes" id="UP001161247"/>
    </source>
</evidence>
<dbReference type="AlphaFoldDB" id="A0AAV1DNE0"/>
<dbReference type="InterPro" id="IPR045170">
    <property type="entry name" value="MTOX"/>
</dbReference>
<dbReference type="GO" id="GO:0008115">
    <property type="term" value="F:sarcosine oxidase activity"/>
    <property type="evidence" value="ECO:0007669"/>
    <property type="project" value="UniProtKB-EC"/>
</dbReference>
<accession>A0AAV1DNE0</accession>
<dbReference type="InterPro" id="IPR006076">
    <property type="entry name" value="FAD-dep_OxRdtase"/>
</dbReference>
<dbReference type="SUPFAM" id="SSF54373">
    <property type="entry name" value="FAD-linked reductases, C-terminal domain"/>
    <property type="match status" value="1"/>
</dbReference>
<dbReference type="GO" id="GO:0050660">
    <property type="term" value="F:flavin adenine dinucleotide binding"/>
    <property type="evidence" value="ECO:0007669"/>
    <property type="project" value="InterPro"/>
</dbReference>
<evidence type="ECO:0000256" key="5">
    <source>
        <dbReference type="ARBA" id="ARBA00022827"/>
    </source>
</evidence>
<keyword evidence="5" id="KW-0274">FAD</keyword>
<sequence length="419" mass="46770">MTDSDDFTYDVIVVGAGVMGSSAAYQIAKRGKKVLLLEQFDFLHNRGSSHGESRTIRVTYAKDYYPKMVLHSEKSWEEAEAEVGYKVYFKTPQFDLGPKDSKSLQSVISCCRKNSIPARILDHDEVIKEGWGKFQLSDEDWIGVVNEHGGVIRPTKAVSMFQTLAFKYGALLKDNSEVVDIKRDDSNGGILVRTKDNQTFRGRKCVVTVGAWMQKLVQKVSDKKLPIQPLQIAAYYWKIREGHEDDFKIENGFPTFGSYGEPHIFGTPSLEFPGLIKICLHGGDPCDPDNRAWTEVNSVAIIAIKEWIQSRLGDLVDAVNGPVIAQPCMYSMTPDEDFIIDFLGGEFGNDLVVAGGFSGHGFKMAPIIGKILAELAVDGKLVDVNSIVELKYFRIKRFEENPKGNLEEENSGDHVKQCL</sequence>
<dbReference type="EMBL" id="OX459123">
    <property type="protein sequence ID" value="CAI9109362.1"/>
    <property type="molecule type" value="Genomic_DNA"/>
</dbReference>
<reference evidence="9" key="1">
    <citation type="submission" date="2023-03" db="EMBL/GenBank/DDBJ databases">
        <authorList>
            <person name="Julca I."/>
        </authorList>
    </citation>
    <scope>NUCLEOTIDE SEQUENCE</scope>
</reference>
<evidence type="ECO:0000256" key="1">
    <source>
        <dbReference type="ARBA" id="ARBA00001974"/>
    </source>
</evidence>
<organism evidence="9 10">
    <name type="scientific">Oldenlandia corymbosa var. corymbosa</name>
    <dbReference type="NCBI Taxonomy" id="529605"/>
    <lineage>
        <taxon>Eukaryota</taxon>
        <taxon>Viridiplantae</taxon>
        <taxon>Streptophyta</taxon>
        <taxon>Embryophyta</taxon>
        <taxon>Tracheophyta</taxon>
        <taxon>Spermatophyta</taxon>
        <taxon>Magnoliopsida</taxon>
        <taxon>eudicotyledons</taxon>
        <taxon>Gunneridae</taxon>
        <taxon>Pentapetalae</taxon>
        <taxon>asterids</taxon>
        <taxon>lamiids</taxon>
        <taxon>Gentianales</taxon>
        <taxon>Rubiaceae</taxon>
        <taxon>Rubioideae</taxon>
        <taxon>Spermacoceae</taxon>
        <taxon>Hedyotis-Oldenlandia complex</taxon>
        <taxon>Oldenlandia</taxon>
    </lineage>
</organism>
<evidence type="ECO:0000256" key="6">
    <source>
        <dbReference type="ARBA" id="ARBA00023002"/>
    </source>
</evidence>
<dbReference type="PANTHER" id="PTHR10961">
    <property type="entry name" value="PEROXISOMAL SARCOSINE OXIDASE"/>
    <property type="match status" value="1"/>
</dbReference>
<dbReference type="Proteomes" id="UP001161247">
    <property type="component" value="Chromosome 6"/>
</dbReference>
<dbReference type="InterPro" id="IPR036188">
    <property type="entry name" value="FAD/NAD-bd_sf"/>
</dbReference>
<dbReference type="EC" id="1.5.3.1" evidence="3"/>